<dbReference type="Gene3D" id="2.70.170.10">
    <property type="entry name" value="Neurotransmitter-gated ion-channel ligand-binding domain"/>
    <property type="match status" value="1"/>
</dbReference>
<dbReference type="PANTHER" id="PTHR18945">
    <property type="entry name" value="NEUROTRANSMITTER GATED ION CHANNEL"/>
    <property type="match status" value="1"/>
</dbReference>
<proteinExistence type="predicted"/>
<keyword evidence="3 6" id="KW-1133">Transmembrane helix</keyword>
<dbReference type="PROSITE" id="PS00236">
    <property type="entry name" value="NEUROTR_ION_CHANNEL"/>
    <property type="match status" value="1"/>
</dbReference>
<evidence type="ECO:0000313" key="11">
    <source>
        <dbReference type="Proteomes" id="UP001321473"/>
    </source>
</evidence>
<feature type="signal peptide" evidence="7">
    <location>
        <begin position="1"/>
        <end position="29"/>
    </location>
</feature>
<dbReference type="GO" id="GO:0016020">
    <property type="term" value="C:membrane"/>
    <property type="evidence" value="ECO:0007669"/>
    <property type="project" value="UniProtKB-SubCell"/>
</dbReference>
<dbReference type="EMBL" id="JARKHS020012271">
    <property type="protein sequence ID" value="KAK8777034.1"/>
    <property type="molecule type" value="Genomic_DNA"/>
</dbReference>
<comment type="caution">
    <text evidence="10">The sequence shown here is derived from an EMBL/GenBank/DDBJ whole genome shotgun (WGS) entry which is preliminary data.</text>
</comment>
<dbReference type="SUPFAM" id="SSF90112">
    <property type="entry name" value="Neurotransmitter-gated ion-channel transmembrane pore"/>
    <property type="match status" value="1"/>
</dbReference>
<dbReference type="InterPro" id="IPR036734">
    <property type="entry name" value="Neur_chan_lig-bd_sf"/>
</dbReference>
<name>A0AAQ4EQI2_AMBAM</name>
<dbReference type="GO" id="GO:0004888">
    <property type="term" value="F:transmembrane signaling receptor activity"/>
    <property type="evidence" value="ECO:0007669"/>
    <property type="project" value="InterPro"/>
</dbReference>
<sequence length="462" mass="52348">MAAFRLWSCSFGVCFIILYITANIPSSGAKDIDQQVLKKLRHNLTDSAKYDKTYQPLNSHASDTVVNFTVYAKQLRYMTPRWDYMSISAFVCMHWIDEGLSWTPSEYDDMTEVTFGDGEVWTPTLSVHESYNAYGVRLFSAVKADHHGNMVWCPLVTFGLRCEMDLRDYPYDEHRCYMNVSSWAHGYKVKLIGKLAKRVFDEHHPDWTGYFESMDTTEFPHPEQGSDPVLRFTLFLKRNSPGYRFTVVLPCVAVSMLTLFIFWLPPSSGKKVTLGCASIVIILLIVQNLMHDLGDSVHTPRIIQYLGTTCVAVAVATLISVLVLNIVKSPMVPRSLPVPSAGAARRRPRAAGGRHLSAGQAGHHHSPGVVPGGPGSGPRRLPHLRRVPARLPRLRFQEEPTRSSNHHKTVATGPRYRVLGYWRCWYSVFLLRVNKSKHLVRVLRQINQPDISVSSPFLTYRM</sequence>
<keyword evidence="7" id="KW-0732">Signal</keyword>
<evidence type="ECO:0000256" key="6">
    <source>
        <dbReference type="SAM" id="Phobius"/>
    </source>
</evidence>
<dbReference type="Proteomes" id="UP001321473">
    <property type="component" value="Unassembled WGS sequence"/>
</dbReference>
<evidence type="ECO:0000256" key="3">
    <source>
        <dbReference type="ARBA" id="ARBA00022989"/>
    </source>
</evidence>
<dbReference type="Pfam" id="PF02932">
    <property type="entry name" value="Neur_chan_memb"/>
    <property type="match status" value="1"/>
</dbReference>
<feature type="transmembrane region" description="Helical" evidence="6">
    <location>
        <begin position="272"/>
        <end position="290"/>
    </location>
</feature>
<dbReference type="Gene3D" id="1.20.58.390">
    <property type="entry name" value="Neurotransmitter-gated ion-channel transmembrane domain"/>
    <property type="match status" value="1"/>
</dbReference>
<evidence type="ECO:0000256" key="7">
    <source>
        <dbReference type="SAM" id="SignalP"/>
    </source>
</evidence>
<dbReference type="GO" id="GO:0005230">
    <property type="term" value="F:extracellular ligand-gated monoatomic ion channel activity"/>
    <property type="evidence" value="ECO:0007669"/>
    <property type="project" value="InterPro"/>
</dbReference>
<keyword evidence="2 6" id="KW-0812">Transmembrane</keyword>
<keyword evidence="4 6" id="KW-0472">Membrane</keyword>
<dbReference type="InterPro" id="IPR006029">
    <property type="entry name" value="Neurotrans-gated_channel_TM"/>
</dbReference>
<dbReference type="InterPro" id="IPR038050">
    <property type="entry name" value="Neuro_actylchol_rec"/>
</dbReference>
<dbReference type="CDD" id="cd19051">
    <property type="entry name" value="LGIC_TM_cation"/>
    <property type="match status" value="1"/>
</dbReference>
<organism evidence="10 11">
    <name type="scientific">Amblyomma americanum</name>
    <name type="common">Lone star tick</name>
    <dbReference type="NCBI Taxonomy" id="6943"/>
    <lineage>
        <taxon>Eukaryota</taxon>
        <taxon>Metazoa</taxon>
        <taxon>Ecdysozoa</taxon>
        <taxon>Arthropoda</taxon>
        <taxon>Chelicerata</taxon>
        <taxon>Arachnida</taxon>
        <taxon>Acari</taxon>
        <taxon>Parasitiformes</taxon>
        <taxon>Ixodida</taxon>
        <taxon>Ixodoidea</taxon>
        <taxon>Ixodidae</taxon>
        <taxon>Amblyomminae</taxon>
        <taxon>Amblyomma</taxon>
    </lineage>
</organism>
<gene>
    <name evidence="10" type="ORF">V5799_029613</name>
</gene>
<accession>A0AAQ4EQI2</accession>
<reference evidence="10 11" key="1">
    <citation type="journal article" date="2023" name="Arcadia Sci">
        <title>De novo assembly of a long-read Amblyomma americanum tick genome.</title>
        <authorList>
            <person name="Chou S."/>
            <person name="Poskanzer K.E."/>
            <person name="Rollins M."/>
            <person name="Thuy-Boun P.S."/>
        </authorList>
    </citation>
    <scope>NUCLEOTIDE SEQUENCE [LARGE SCALE GENOMIC DNA]</scope>
    <source>
        <strain evidence="10">F_SG_1</strain>
        <tissue evidence="10">Salivary glands</tissue>
    </source>
</reference>
<feature type="chain" id="PRO_5042867011" evidence="7">
    <location>
        <begin position="30"/>
        <end position="462"/>
    </location>
</feature>
<dbReference type="AlphaFoldDB" id="A0AAQ4EQI2"/>
<evidence type="ECO:0000256" key="2">
    <source>
        <dbReference type="ARBA" id="ARBA00022692"/>
    </source>
</evidence>
<dbReference type="CDD" id="cd18989">
    <property type="entry name" value="LGIC_ECD_cation"/>
    <property type="match status" value="1"/>
</dbReference>
<dbReference type="SUPFAM" id="SSF63712">
    <property type="entry name" value="Nicotinic receptor ligand binding domain-like"/>
    <property type="match status" value="1"/>
</dbReference>
<keyword evidence="11" id="KW-1185">Reference proteome</keyword>
<evidence type="ECO:0000256" key="5">
    <source>
        <dbReference type="SAM" id="MobiDB-lite"/>
    </source>
</evidence>
<feature type="domain" description="Neurotransmitter-gated ion-channel ligand-binding" evidence="8">
    <location>
        <begin position="39"/>
        <end position="214"/>
    </location>
</feature>
<comment type="subcellular location">
    <subcellularLocation>
        <location evidence="1">Membrane</location>
        <topology evidence="1">Multi-pass membrane protein</topology>
    </subcellularLocation>
</comment>
<feature type="domain" description="Neurotransmitter-gated ion-channel transmembrane" evidence="9">
    <location>
        <begin position="248"/>
        <end position="332"/>
    </location>
</feature>
<evidence type="ECO:0000256" key="1">
    <source>
        <dbReference type="ARBA" id="ARBA00004141"/>
    </source>
</evidence>
<evidence type="ECO:0000259" key="8">
    <source>
        <dbReference type="Pfam" id="PF02931"/>
    </source>
</evidence>
<dbReference type="InterPro" id="IPR006202">
    <property type="entry name" value="Neur_chan_lig-bd"/>
</dbReference>
<dbReference type="FunFam" id="2.70.170.10:FF:000181">
    <property type="entry name" value="Neuronal acetylcholine receptor subunit alpha-3, putative"/>
    <property type="match status" value="1"/>
</dbReference>
<protein>
    <submittedName>
        <fullName evidence="10">Uncharacterized protein</fullName>
    </submittedName>
</protein>
<evidence type="ECO:0000313" key="10">
    <source>
        <dbReference type="EMBL" id="KAK8777034.1"/>
    </source>
</evidence>
<evidence type="ECO:0000256" key="4">
    <source>
        <dbReference type="ARBA" id="ARBA00023136"/>
    </source>
</evidence>
<feature type="region of interest" description="Disordered" evidence="5">
    <location>
        <begin position="338"/>
        <end position="383"/>
    </location>
</feature>
<dbReference type="InterPro" id="IPR006201">
    <property type="entry name" value="Neur_channel"/>
</dbReference>
<feature type="transmembrane region" description="Helical" evidence="6">
    <location>
        <begin position="302"/>
        <end position="327"/>
    </location>
</feature>
<evidence type="ECO:0000259" key="9">
    <source>
        <dbReference type="Pfam" id="PF02932"/>
    </source>
</evidence>
<dbReference type="Pfam" id="PF02931">
    <property type="entry name" value="Neur_chan_LBD"/>
    <property type="match status" value="1"/>
</dbReference>
<dbReference type="InterPro" id="IPR036719">
    <property type="entry name" value="Neuro-gated_channel_TM_sf"/>
</dbReference>
<feature type="transmembrane region" description="Helical" evidence="6">
    <location>
        <begin position="243"/>
        <end position="265"/>
    </location>
</feature>
<dbReference type="InterPro" id="IPR018000">
    <property type="entry name" value="Neurotransmitter_ion_chnl_CS"/>
</dbReference>